<dbReference type="RefSeq" id="WP_326509733.1">
    <property type="nucleotide sequence ID" value="NZ_JAWIIV010000043.1"/>
</dbReference>
<dbReference type="Proteomes" id="UP001352263">
    <property type="component" value="Unassembled WGS sequence"/>
</dbReference>
<comment type="caution">
    <text evidence="2">The sequence shown here is derived from an EMBL/GenBank/DDBJ whole genome shotgun (WGS) entry which is preliminary data.</text>
</comment>
<organism evidence="2 3">
    <name type="scientific">Noviherbaspirillum album</name>
    <dbReference type="NCBI Taxonomy" id="3080276"/>
    <lineage>
        <taxon>Bacteria</taxon>
        <taxon>Pseudomonadati</taxon>
        <taxon>Pseudomonadota</taxon>
        <taxon>Betaproteobacteria</taxon>
        <taxon>Burkholderiales</taxon>
        <taxon>Oxalobacteraceae</taxon>
        <taxon>Noviherbaspirillum</taxon>
    </lineage>
</organism>
<proteinExistence type="predicted"/>
<feature type="compositionally biased region" description="Basic and acidic residues" evidence="1">
    <location>
        <begin position="152"/>
        <end position="163"/>
    </location>
</feature>
<reference evidence="2 3" key="1">
    <citation type="submission" date="2023-10" db="EMBL/GenBank/DDBJ databases">
        <title>Noviherbaspirillum sp. CPCC 100848 genome assembly.</title>
        <authorList>
            <person name="Li X.Y."/>
            <person name="Fang X.M."/>
        </authorList>
    </citation>
    <scope>NUCLEOTIDE SEQUENCE [LARGE SCALE GENOMIC DNA]</scope>
    <source>
        <strain evidence="2 3">CPCC 100848</strain>
    </source>
</reference>
<evidence type="ECO:0000256" key="1">
    <source>
        <dbReference type="SAM" id="MobiDB-lite"/>
    </source>
</evidence>
<keyword evidence="3" id="KW-1185">Reference proteome</keyword>
<protein>
    <submittedName>
        <fullName evidence="2">Uncharacterized protein</fullName>
    </submittedName>
</protein>
<feature type="region of interest" description="Disordered" evidence="1">
    <location>
        <begin position="152"/>
        <end position="180"/>
    </location>
</feature>
<evidence type="ECO:0000313" key="2">
    <source>
        <dbReference type="EMBL" id="MEC4723112.1"/>
    </source>
</evidence>
<gene>
    <name evidence="2" type="ORF">RY831_28525</name>
</gene>
<feature type="compositionally biased region" description="Polar residues" evidence="1">
    <location>
        <begin position="169"/>
        <end position="180"/>
    </location>
</feature>
<accession>A0ABU6JHG4</accession>
<sequence length="180" mass="21594">MRRLTVRGRLAYDLPPRRSSKPYDKRSLVATLPDDDLDLLYQWFIERRYGQALRLNRPIFGTHVTIVRHEEPVPNMHLWGRHEGMEVDIEYDVELRRHFGFWSLPVYSEDFQRIRAELGLPPEPDFHITIGRQFDWQPVPPAARRYAHQVRREREERELHEAREETEDGTITPQSMQALR</sequence>
<dbReference type="EMBL" id="JAWIIV010000043">
    <property type="protein sequence ID" value="MEC4723112.1"/>
    <property type="molecule type" value="Genomic_DNA"/>
</dbReference>
<evidence type="ECO:0000313" key="3">
    <source>
        <dbReference type="Proteomes" id="UP001352263"/>
    </source>
</evidence>
<name>A0ABU6JHG4_9BURK</name>